<keyword evidence="3 6" id="KW-0326">Glycosidase</keyword>
<keyword evidence="2 6" id="KW-0378">Hydrolase</keyword>
<evidence type="ECO:0000256" key="4">
    <source>
        <dbReference type="PROSITE-ProRule" id="PRU10055"/>
    </source>
</evidence>
<dbReference type="Gene3D" id="3.20.20.80">
    <property type="entry name" value="Glycosidases"/>
    <property type="match status" value="1"/>
</dbReference>
<proteinExistence type="inferred from homology"/>
<dbReference type="PROSITE" id="PS00572">
    <property type="entry name" value="GLYCOSYL_HYDROL_F1_1"/>
    <property type="match status" value="1"/>
</dbReference>
<dbReference type="GO" id="GO:0005829">
    <property type="term" value="C:cytosol"/>
    <property type="evidence" value="ECO:0007669"/>
    <property type="project" value="TreeGrafter"/>
</dbReference>
<dbReference type="PANTHER" id="PTHR10353">
    <property type="entry name" value="GLYCOSYL HYDROLASE"/>
    <property type="match status" value="1"/>
</dbReference>
<dbReference type="InterPro" id="IPR033132">
    <property type="entry name" value="GH_1_N_CS"/>
</dbReference>
<accession>A0A0R2K462</accession>
<dbReference type="Proteomes" id="UP000051491">
    <property type="component" value="Unassembled WGS sequence"/>
</dbReference>
<evidence type="ECO:0000313" key="7">
    <source>
        <dbReference type="EMBL" id="KRN80877.1"/>
    </source>
</evidence>
<evidence type="ECO:0000256" key="2">
    <source>
        <dbReference type="ARBA" id="ARBA00022801"/>
    </source>
</evidence>
<dbReference type="STRING" id="89059.LAC1533_2252"/>
<dbReference type="GO" id="GO:0016052">
    <property type="term" value="P:carbohydrate catabolic process"/>
    <property type="evidence" value="ECO:0007669"/>
    <property type="project" value="TreeGrafter"/>
</dbReference>
<dbReference type="PANTHER" id="PTHR10353:SF85">
    <property type="entry name" value="ARYL-PHOSPHO-BETA-D-GLUCOSIDASE BGLA"/>
    <property type="match status" value="1"/>
</dbReference>
<evidence type="ECO:0000256" key="5">
    <source>
        <dbReference type="RuleBase" id="RU003690"/>
    </source>
</evidence>
<evidence type="ECO:0000256" key="1">
    <source>
        <dbReference type="ARBA" id="ARBA00010838"/>
    </source>
</evidence>
<dbReference type="InterPro" id="IPR017853">
    <property type="entry name" value="GH"/>
</dbReference>
<dbReference type="NCBIfam" id="NF007154">
    <property type="entry name" value="PRK09589.1"/>
    <property type="match status" value="1"/>
</dbReference>
<dbReference type="FunFam" id="3.20.20.80:FF:000004">
    <property type="entry name" value="Beta-glucosidase 6-phospho-beta-glucosidase"/>
    <property type="match status" value="1"/>
</dbReference>
<evidence type="ECO:0000256" key="6">
    <source>
        <dbReference type="RuleBase" id="RU004468"/>
    </source>
</evidence>
<evidence type="ECO:0000256" key="3">
    <source>
        <dbReference type="ARBA" id="ARBA00023295"/>
    </source>
</evidence>
<sequence length="480" mass="54443">MVANSFPKGFLWGGAVAAHQLEGAWQEGGKGVSVADVMTAGENGVPREITKGVLPGKNYPNHDAIDFYGHYKEDIALFAEMGFKCFRTSIAWTRIFPKGDETEPNEEGLKFYDDLFAECHKYGIEPVVTLAHFEMPWHLVEKYNGFGSRETIDFFLRFATTCFKRYKGQVKYWMTFNEIDNQASFNNDFSMATNSGLLLDNDSNNEAEMYQAAHYELVASALAVKEGKKIDPDFMIGSMINYTPAYPASSDPEDILLAQRVNQRRFWFSDVQAWGEYPKGVEAYIERQGYRPDITAEDKVVLKEGTVDYIGFSYYQSITVSAKKENADSLESPDNVIVENPYLETSDWDWSIDPIGLRYGLNELTDRYHLPLFIVENGLGAVDQVEEDGSIHDPYRVDYLRKHLEEVKKAVTLDGVDLMGYTPWGCIDLVSAGTGQMSKRYGFIYVDKDDDGHGTLARSRKDSFYWYQKVIKTNGADLEN</sequence>
<feature type="active site" description="Nucleophile" evidence="4">
    <location>
        <position position="376"/>
    </location>
</feature>
<dbReference type="InterPro" id="IPR001360">
    <property type="entry name" value="Glyco_hydro_1"/>
</dbReference>
<organism evidence="7 8">
    <name type="scientific">Ligilactobacillus acidipiscis</name>
    <dbReference type="NCBI Taxonomy" id="89059"/>
    <lineage>
        <taxon>Bacteria</taxon>
        <taxon>Bacillati</taxon>
        <taxon>Bacillota</taxon>
        <taxon>Bacilli</taxon>
        <taxon>Lactobacillales</taxon>
        <taxon>Lactobacillaceae</taxon>
        <taxon>Ligilactobacillus</taxon>
    </lineage>
</organism>
<dbReference type="OrthoDB" id="1688691at2"/>
<reference evidence="7 8" key="1">
    <citation type="journal article" date="2015" name="Genome Announc.">
        <title>Expanding the biotechnology potential of lactobacilli through comparative genomics of 213 strains and associated genera.</title>
        <authorList>
            <person name="Sun Z."/>
            <person name="Harris H.M."/>
            <person name="McCann A."/>
            <person name="Guo C."/>
            <person name="Argimon S."/>
            <person name="Zhang W."/>
            <person name="Yang X."/>
            <person name="Jeffery I.B."/>
            <person name="Cooney J.C."/>
            <person name="Kagawa T.F."/>
            <person name="Liu W."/>
            <person name="Song Y."/>
            <person name="Salvetti E."/>
            <person name="Wrobel A."/>
            <person name="Rasinkangas P."/>
            <person name="Parkhill J."/>
            <person name="Rea M.C."/>
            <person name="O'Sullivan O."/>
            <person name="Ritari J."/>
            <person name="Douillard F.P."/>
            <person name="Paul Ross R."/>
            <person name="Yang R."/>
            <person name="Briner A.E."/>
            <person name="Felis G.E."/>
            <person name="de Vos W.M."/>
            <person name="Barrangou R."/>
            <person name="Klaenhammer T.R."/>
            <person name="Caufield P.W."/>
            <person name="Cui Y."/>
            <person name="Zhang H."/>
            <person name="O'Toole P.W."/>
        </authorList>
    </citation>
    <scope>NUCLEOTIDE SEQUENCE [LARGE SCALE GENOMIC DNA]</scope>
    <source>
        <strain evidence="7 8">DSM 15353</strain>
    </source>
</reference>
<gene>
    <name evidence="7" type="ORF">IV43_GL000184</name>
</gene>
<dbReference type="AlphaFoldDB" id="A0A0R2K462"/>
<name>A0A0R2K462_9LACO</name>
<dbReference type="PATRIC" id="fig|89059.3.peg.188"/>
<dbReference type="Pfam" id="PF00232">
    <property type="entry name" value="Glyco_hydro_1"/>
    <property type="match status" value="1"/>
</dbReference>
<dbReference type="PROSITE" id="PS00653">
    <property type="entry name" value="GLYCOSYL_HYDROL_F1_2"/>
    <property type="match status" value="1"/>
</dbReference>
<evidence type="ECO:0000313" key="8">
    <source>
        <dbReference type="Proteomes" id="UP000051491"/>
    </source>
</evidence>
<dbReference type="GO" id="GO:0008422">
    <property type="term" value="F:beta-glucosidase activity"/>
    <property type="evidence" value="ECO:0007669"/>
    <property type="project" value="TreeGrafter"/>
</dbReference>
<dbReference type="InterPro" id="IPR018120">
    <property type="entry name" value="Glyco_hydro_1_AS"/>
</dbReference>
<protein>
    <submittedName>
        <fullName evidence="7">6-phospho-beta-glucosidase</fullName>
    </submittedName>
</protein>
<comment type="caution">
    <text evidence="7">The sequence shown here is derived from an EMBL/GenBank/DDBJ whole genome shotgun (WGS) entry which is preliminary data.</text>
</comment>
<dbReference type="SUPFAM" id="SSF51445">
    <property type="entry name" value="(Trans)glycosidases"/>
    <property type="match status" value="1"/>
</dbReference>
<comment type="similarity">
    <text evidence="1 5">Belongs to the glycosyl hydrolase 1 family.</text>
</comment>
<dbReference type="EMBL" id="JQBK01000108">
    <property type="protein sequence ID" value="KRN80877.1"/>
    <property type="molecule type" value="Genomic_DNA"/>
</dbReference>
<dbReference type="RefSeq" id="WP_010499344.1">
    <property type="nucleotide sequence ID" value="NZ_CP173417.1"/>
</dbReference>
<dbReference type="PRINTS" id="PR00131">
    <property type="entry name" value="GLHYDRLASE1"/>
</dbReference>